<evidence type="ECO:0000256" key="2">
    <source>
        <dbReference type="SAM" id="SignalP"/>
    </source>
</evidence>
<dbReference type="AlphaFoldDB" id="A0A7W7RNQ2"/>
<organism evidence="3 4">
    <name type="scientific">Lipingzhangella halophila</name>
    <dbReference type="NCBI Taxonomy" id="1783352"/>
    <lineage>
        <taxon>Bacteria</taxon>
        <taxon>Bacillati</taxon>
        <taxon>Actinomycetota</taxon>
        <taxon>Actinomycetes</taxon>
        <taxon>Streptosporangiales</taxon>
        <taxon>Nocardiopsidaceae</taxon>
        <taxon>Lipingzhangella</taxon>
    </lineage>
</organism>
<reference evidence="3 4" key="1">
    <citation type="submission" date="2020-08" db="EMBL/GenBank/DDBJ databases">
        <title>Sequencing the genomes of 1000 actinobacteria strains.</title>
        <authorList>
            <person name="Klenk H.-P."/>
        </authorList>
    </citation>
    <scope>NUCLEOTIDE SEQUENCE [LARGE SCALE GENOMIC DNA]</scope>
    <source>
        <strain evidence="3 4">DSM 102030</strain>
    </source>
</reference>
<feature type="chain" id="PRO_5038359870" description="Septum formation initiator" evidence="2">
    <location>
        <begin position="20"/>
        <end position="178"/>
    </location>
</feature>
<dbReference type="RefSeq" id="WP_184585076.1">
    <property type="nucleotide sequence ID" value="NZ_JACHJT010000002.1"/>
</dbReference>
<sequence>MRTKYIVTGWVLAAAIAVAASVAAVGVARGGLFSHPAQPMTAEEVQDELADAPTAVSSGPTGDTEDSADNGGGTGTPDAAPTAEQPSGQLDSVPDDADAGANEAVFPSDGGTVRARCTDDGLAELVWWVAEQGYSSDDSVVQGPAPEVEVEFEGGGGEFEFTVTCADGEPQASIESDD</sequence>
<protein>
    <recommendedName>
        <fullName evidence="5">Septum formation initiator</fullName>
    </recommendedName>
</protein>
<evidence type="ECO:0000313" key="4">
    <source>
        <dbReference type="Proteomes" id="UP000523007"/>
    </source>
</evidence>
<feature type="region of interest" description="Disordered" evidence="1">
    <location>
        <begin position="42"/>
        <end position="112"/>
    </location>
</feature>
<feature type="signal peptide" evidence="2">
    <location>
        <begin position="1"/>
        <end position="19"/>
    </location>
</feature>
<name>A0A7W7RNQ2_9ACTN</name>
<evidence type="ECO:0000256" key="1">
    <source>
        <dbReference type="SAM" id="MobiDB-lite"/>
    </source>
</evidence>
<dbReference type="Proteomes" id="UP000523007">
    <property type="component" value="Unassembled WGS sequence"/>
</dbReference>
<proteinExistence type="predicted"/>
<dbReference type="EMBL" id="JACHJT010000002">
    <property type="protein sequence ID" value="MBB4935331.1"/>
    <property type="molecule type" value="Genomic_DNA"/>
</dbReference>
<gene>
    <name evidence="3" type="ORF">F4561_006225</name>
</gene>
<keyword evidence="2" id="KW-0732">Signal</keyword>
<accession>A0A7W7RNQ2</accession>
<evidence type="ECO:0008006" key="5">
    <source>
        <dbReference type="Google" id="ProtNLM"/>
    </source>
</evidence>
<comment type="caution">
    <text evidence="3">The sequence shown here is derived from an EMBL/GenBank/DDBJ whole genome shotgun (WGS) entry which is preliminary data.</text>
</comment>
<keyword evidence="4" id="KW-1185">Reference proteome</keyword>
<evidence type="ECO:0000313" key="3">
    <source>
        <dbReference type="EMBL" id="MBB4935331.1"/>
    </source>
</evidence>